<dbReference type="InterPro" id="IPR018060">
    <property type="entry name" value="HTH_AraC"/>
</dbReference>
<evidence type="ECO:0000256" key="8">
    <source>
        <dbReference type="SAM" id="Phobius"/>
    </source>
</evidence>
<dbReference type="PROSITE" id="PS01124">
    <property type="entry name" value="HTH_ARAC_FAMILY_2"/>
    <property type="match status" value="1"/>
</dbReference>
<evidence type="ECO:0000313" key="12">
    <source>
        <dbReference type="EMBL" id="MFD2536279.1"/>
    </source>
</evidence>
<dbReference type="SMART" id="SM00387">
    <property type="entry name" value="HATPase_c"/>
    <property type="match status" value="1"/>
</dbReference>
<evidence type="ECO:0000256" key="3">
    <source>
        <dbReference type="ARBA" id="ARBA00022553"/>
    </source>
</evidence>
<dbReference type="PROSITE" id="PS50110">
    <property type="entry name" value="RESPONSE_REGULATORY"/>
    <property type="match status" value="1"/>
</dbReference>
<dbReference type="Pfam" id="PF07495">
    <property type="entry name" value="Y_Y_Y"/>
    <property type="match status" value="1"/>
</dbReference>
<evidence type="ECO:0000259" key="9">
    <source>
        <dbReference type="PROSITE" id="PS01124"/>
    </source>
</evidence>
<gene>
    <name evidence="12" type="ORF">ACFSQS_14285</name>
</gene>
<accession>A0ABW5JU54</accession>
<dbReference type="InterPro" id="IPR036097">
    <property type="entry name" value="HisK_dim/P_sf"/>
</dbReference>
<proteinExistence type="predicted"/>
<dbReference type="PRINTS" id="PR00344">
    <property type="entry name" value="BCTRLSENSOR"/>
</dbReference>
<dbReference type="InterPro" id="IPR036890">
    <property type="entry name" value="HATPase_C_sf"/>
</dbReference>
<keyword evidence="3 7" id="KW-0597">Phosphoprotein</keyword>
<dbReference type="SMART" id="SM00342">
    <property type="entry name" value="HTH_ARAC"/>
    <property type="match status" value="1"/>
</dbReference>
<dbReference type="Gene3D" id="3.30.565.10">
    <property type="entry name" value="Histidine kinase-like ATPase, C-terminal domain"/>
    <property type="match status" value="1"/>
</dbReference>
<keyword evidence="8" id="KW-1133">Transmembrane helix</keyword>
<dbReference type="PANTHER" id="PTHR43547:SF2">
    <property type="entry name" value="HYBRID SIGNAL TRANSDUCTION HISTIDINE KINASE C"/>
    <property type="match status" value="1"/>
</dbReference>
<evidence type="ECO:0000256" key="4">
    <source>
        <dbReference type="ARBA" id="ARBA00023015"/>
    </source>
</evidence>
<dbReference type="InterPro" id="IPR003661">
    <property type="entry name" value="HisK_dim/P_dom"/>
</dbReference>
<sequence length="1365" mass="156145">MKFTGLKDKLFFFMLFCLSVYIFGQNNINFKHLSPQINNSNIFINKTTQDSLGNIWMVCAKGILKYNGYSYKLITKQEIFPEISNDDWINNIHSDKNKNFWITSDKGLVSHYNSYLGKFENKFSTPTDPIELINPKENEVWFITKTGQLYNHTNNKTEMLVTIPNINGTDNKARSMAIGNNKEIYISTSKGKIYVYSKTTKILSELVGPYTDYPGLIALQIDQNNKLWIGTEAFGLLIYDIEEAAFVQDRFFKERINLVNKEFFIMLFIDSNNNIWGGTDGDGLYKINNKTGDISIYKKDNANKFSLNSNTILHINEDNHQNIWIVTNHGTVDVAPKPNTIIKHHNGSNSNIPLRTLSVFKSNTGILWIGTDGTGLTKVEKGTNKTTSYFNDNKNGFYVQSITEDDKNNIWFGTYKNGLWFHDTKLNSFKKIPVINSKNQKATDIRTVFKDSKGRIWVGSNIALNLYNDKLNLIASFSIKDKKGLNGIILESILEDAKNNIWLGMQGGGLFKFNENSNTIKNSTFTNYNGDYDQVANGVKSMCIGKENNLWLVTYTGKLFTFNTSTKTYTDLSHIKSLNPNLNAIISEDPNNIWISSSKGIQHFNTKTNSITTFYTSDGFQNNYYMPRSAFKEKNGILYFGSKEGVNFFDPKKLTKEKPKPKLFINNIQVLNKPAEVLLENQITSDVYKLNSLYLESNQSSFTVKFAAIDNILNPNFSYSYKLDGFDKDWKTTHTEGLATYTNIPPGQYVLDIKASEMNQTNVISRKKLAITIKPSFWNTPLAYALYLVLFILLMYGISKWYYLRKKLLINKISRRKENQLHDDKMNFFTKMSHEIQTPITLILGPIDDMYKRAETEGNMLLKERLSIIKTNAIRLSRIARELTLIKNKELDRLKLSVTKNNLYTDLIHICSSFKELARNKNIDFSLNCPKNIENTWYDKDKLEHILYNLLSNAFKFTPKEGNIQLSVAPLNKKSYVKITVSDSGPGINKDELNKIFEIFYRSESNNEANGTGVGLALTKELVNLHKGKIKAESNIGHGCTFTVKLPISEKHYSDTERITHSNSNEPLLNTTENIDLKPSEVLDKTKKTILIVEDNFELQNFLKDLFNKQFNILLAENGQEGFYYAKNNIPDLIISDVMMPIMDGIEMCKNIKKNNLTKHIPIILLTAKNSTKAKIEGLKTGAIEYINKPFNTNELLLKVNNIFASKEDIISKFRKELINKPEIKINKSQDEIFLEKLVAVVNERLKDPSFKVEELTTALNMSYSSLYRKCLTLTGLKLIDFVKTLRLKKAAILLLKYGYTISEVAYMVGYNNPKYFSKNFKSQFSITPKEFLNKAVSSQNMAQYLKSFDIDMDSVDLKNLASPQ</sequence>
<feature type="domain" description="Histidine kinase" evidence="10">
    <location>
        <begin position="831"/>
        <end position="1050"/>
    </location>
</feature>
<feature type="modified residue" description="4-aspartylphosphate" evidence="7">
    <location>
        <position position="1137"/>
    </location>
</feature>
<dbReference type="Gene3D" id="1.10.10.60">
    <property type="entry name" value="Homeodomain-like"/>
    <property type="match status" value="1"/>
</dbReference>
<dbReference type="Pfam" id="PF02518">
    <property type="entry name" value="HATPase_c"/>
    <property type="match status" value="1"/>
</dbReference>
<dbReference type="Gene3D" id="3.40.50.2300">
    <property type="match status" value="1"/>
</dbReference>
<dbReference type="EMBL" id="JBHULK010000007">
    <property type="protein sequence ID" value="MFD2536279.1"/>
    <property type="molecule type" value="Genomic_DNA"/>
</dbReference>
<evidence type="ECO:0000256" key="7">
    <source>
        <dbReference type="PROSITE-ProRule" id="PRU00169"/>
    </source>
</evidence>
<dbReference type="RefSeq" id="WP_388020420.1">
    <property type="nucleotide sequence ID" value="NZ_JBHUDT010000007.1"/>
</dbReference>
<dbReference type="Pfam" id="PF00072">
    <property type="entry name" value="Response_reg"/>
    <property type="match status" value="1"/>
</dbReference>
<evidence type="ECO:0000256" key="2">
    <source>
        <dbReference type="ARBA" id="ARBA00012438"/>
    </source>
</evidence>
<dbReference type="GO" id="GO:0005524">
    <property type="term" value="F:ATP binding"/>
    <property type="evidence" value="ECO:0007669"/>
    <property type="project" value="UniProtKB-KW"/>
</dbReference>
<evidence type="ECO:0000313" key="13">
    <source>
        <dbReference type="Proteomes" id="UP001597441"/>
    </source>
</evidence>
<dbReference type="InterPro" id="IPR003594">
    <property type="entry name" value="HATPase_dom"/>
</dbReference>
<dbReference type="SMART" id="SM00448">
    <property type="entry name" value="REC"/>
    <property type="match status" value="1"/>
</dbReference>
<dbReference type="InterPro" id="IPR009057">
    <property type="entry name" value="Homeodomain-like_sf"/>
</dbReference>
<dbReference type="InterPro" id="IPR004358">
    <property type="entry name" value="Sig_transdc_His_kin-like_C"/>
</dbReference>
<dbReference type="InterPro" id="IPR005467">
    <property type="entry name" value="His_kinase_dom"/>
</dbReference>
<dbReference type="PROSITE" id="PS50109">
    <property type="entry name" value="HIS_KIN"/>
    <property type="match status" value="1"/>
</dbReference>
<dbReference type="SUPFAM" id="SSF63829">
    <property type="entry name" value="Calcium-dependent phosphotriesterase"/>
    <property type="match status" value="3"/>
</dbReference>
<evidence type="ECO:0000259" key="11">
    <source>
        <dbReference type="PROSITE" id="PS50110"/>
    </source>
</evidence>
<dbReference type="PANTHER" id="PTHR43547">
    <property type="entry name" value="TWO-COMPONENT HISTIDINE KINASE"/>
    <property type="match status" value="1"/>
</dbReference>
<comment type="catalytic activity">
    <reaction evidence="1">
        <text>ATP + protein L-histidine = ADP + protein N-phospho-L-histidine.</text>
        <dbReference type="EC" id="2.7.13.3"/>
    </reaction>
</comment>
<dbReference type="InterPro" id="IPR013783">
    <property type="entry name" value="Ig-like_fold"/>
</dbReference>
<keyword evidence="5" id="KW-0238">DNA-binding</keyword>
<dbReference type="InterPro" id="IPR018062">
    <property type="entry name" value="HTH_AraC-typ_CS"/>
</dbReference>
<evidence type="ECO:0000256" key="6">
    <source>
        <dbReference type="ARBA" id="ARBA00023163"/>
    </source>
</evidence>
<dbReference type="SUPFAM" id="SSF46689">
    <property type="entry name" value="Homeodomain-like"/>
    <property type="match status" value="1"/>
</dbReference>
<dbReference type="PROSITE" id="PS00041">
    <property type="entry name" value="HTH_ARAC_FAMILY_1"/>
    <property type="match status" value="1"/>
</dbReference>
<dbReference type="InterPro" id="IPR011006">
    <property type="entry name" value="CheY-like_superfamily"/>
</dbReference>
<keyword evidence="8" id="KW-0812">Transmembrane</keyword>
<dbReference type="Pfam" id="PF12833">
    <property type="entry name" value="HTH_18"/>
    <property type="match status" value="1"/>
</dbReference>
<evidence type="ECO:0000256" key="1">
    <source>
        <dbReference type="ARBA" id="ARBA00000085"/>
    </source>
</evidence>
<keyword evidence="6" id="KW-0804">Transcription</keyword>
<protein>
    <recommendedName>
        <fullName evidence="2">histidine kinase</fullName>
        <ecNumber evidence="2">2.7.13.3</ecNumber>
    </recommendedName>
</protein>
<keyword evidence="12" id="KW-0547">Nucleotide-binding</keyword>
<keyword evidence="12" id="KW-0067">ATP-binding</keyword>
<evidence type="ECO:0000256" key="5">
    <source>
        <dbReference type="ARBA" id="ARBA00023125"/>
    </source>
</evidence>
<comment type="caution">
    <text evidence="12">The sequence shown here is derived from an EMBL/GenBank/DDBJ whole genome shotgun (WGS) entry which is preliminary data.</text>
</comment>
<dbReference type="CDD" id="cd00075">
    <property type="entry name" value="HATPase"/>
    <property type="match status" value="1"/>
</dbReference>
<dbReference type="Proteomes" id="UP001597441">
    <property type="component" value="Unassembled WGS sequence"/>
</dbReference>
<dbReference type="SUPFAM" id="SSF47384">
    <property type="entry name" value="Homodimeric domain of signal transducing histidine kinase"/>
    <property type="match status" value="1"/>
</dbReference>
<reference evidence="13" key="1">
    <citation type="journal article" date="2019" name="Int. J. Syst. Evol. Microbiol.">
        <title>The Global Catalogue of Microorganisms (GCM) 10K type strain sequencing project: providing services to taxonomists for standard genome sequencing and annotation.</title>
        <authorList>
            <consortium name="The Broad Institute Genomics Platform"/>
            <consortium name="The Broad Institute Genome Sequencing Center for Infectious Disease"/>
            <person name="Wu L."/>
            <person name="Ma J."/>
        </authorList>
    </citation>
    <scope>NUCLEOTIDE SEQUENCE [LARGE SCALE GENOMIC DNA]</scope>
    <source>
        <strain evidence="13">KCTC 42903</strain>
    </source>
</reference>
<organism evidence="12 13">
    <name type="scientific">Gelatiniphilus marinus</name>
    <dbReference type="NCBI Taxonomy" id="1759464"/>
    <lineage>
        <taxon>Bacteria</taxon>
        <taxon>Pseudomonadati</taxon>
        <taxon>Bacteroidota</taxon>
        <taxon>Flavobacteriia</taxon>
        <taxon>Flavobacteriales</taxon>
        <taxon>Flavobacteriaceae</taxon>
        <taxon>Gelatiniphilus</taxon>
    </lineage>
</organism>
<dbReference type="SUPFAM" id="SSF52172">
    <property type="entry name" value="CheY-like"/>
    <property type="match status" value="1"/>
</dbReference>
<dbReference type="EC" id="2.7.13.3" evidence="2"/>
<feature type="transmembrane region" description="Helical" evidence="8">
    <location>
        <begin position="782"/>
        <end position="803"/>
    </location>
</feature>
<dbReference type="InterPro" id="IPR011123">
    <property type="entry name" value="Y_Y_Y"/>
</dbReference>
<keyword evidence="13" id="KW-1185">Reference proteome</keyword>
<dbReference type="Gene3D" id="2.130.10.10">
    <property type="entry name" value="YVTN repeat-like/Quinoprotein amine dehydrogenase"/>
    <property type="match status" value="2"/>
</dbReference>
<dbReference type="Gene3D" id="2.60.40.10">
    <property type="entry name" value="Immunoglobulins"/>
    <property type="match status" value="1"/>
</dbReference>
<dbReference type="Gene3D" id="1.10.287.130">
    <property type="match status" value="1"/>
</dbReference>
<keyword evidence="8" id="KW-0472">Membrane</keyword>
<dbReference type="InterPro" id="IPR011110">
    <property type="entry name" value="Reg_prop"/>
</dbReference>
<feature type="domain" description="HTH araC/xylS-type" evidence="9">
    <location>
        <begin position="1236"/>
        <end position="1335"/>
    </location>
</feature>
<dbReference type="InterPro" id="IPR001789">
    <property type="entry name" value="Sig_transdc_resp-reg_receiver"/>
</dbReference>
<dbReference type="Pfam" id="PF07494">
    <property type="entry name" value="Reg_prop"/>
    <property type="match status" value="1"/>
</dbReference>
<name>A0ABW5JU54_9FLAO</name>
<dbReference type="SUPFAM" id="SSF55874">
    <property type="entry name" value="ATPase domain of HSP90 chaperone/DNA topoisomerase II/histidine kinase"/>
    <property type="match status" value="1"/>
</dbReference>
<keyword evidence="4" id="KW-0805">Transcription regulation</keyword>
<evidence type="ECO:0000259" key="10">
    <source>
        <dbReference type="PROSITE" id="PS50109"/>
    </source>
</evidence>
<dbReference type="InterPro" id="IPR015943">
    <property type="entry name" value="WD40/YVTN_repeat-like_dom_sf"/>
</dbReference>
<feature type="domain" description="Response regulatory" evidence="11">
    <location>
        <begin position="1089"/>
        <end position="1204"/>
    </location>
</feature>
<dbReference type="CDD" id="cd00082">
    <property type="entry name" value="HisKA"/>
    <property type="match status" value="1"/>
</dbReference>